<feature type="compositionally biased region" description="Low complexity" evidence="1">
    <location>
        <begin position="105"/>
        <end position="117"/>
    </location>
</feature>
<dbReference type="EMBL" id="HBUE01252030">
    <property type="protein sequence ID" value="CAG6554743.1"/>
    <property type="molecule type" value="Transcribed_RNA"/>
</dbReference>
<organism evidence="2">
    <name type="scientific">Culex pipiens</name>
    <name type="common">House mosquito</name>
    <dbReference type="NCBI Taxonomy" id="7175"/>
    <lineage>
        <taxon>Eukaryota</taxon>
        <taxon>Metazoa</taxon>
        <taxon>Ecdysozoa</taxon>
        <taxon>Arthropoda</taxon>
        <taxon>Hexapoda</taxon>
        <taxon>Insecta</taxon>
        <taxon>Pterygota</taxon>
        <taxon>Neoptera</taxon>
        <taxon>Endopterygota</taxon>
        <taxon>Diptera</taxon>
        <taxon>Nematocera</taxon>
        <taxon>Culicoidea</taxon>
        <taxon>Culicidae</taxon>
        <taxon>Culicinae</taxon>
        <taxon>Culicini</taxon>
        <taxon>Culex</taxon>
        <taxon>Culex</taxon>
    </lineage>
</organism>
<dbReference type="AlphaFoldDB" id="A0A8D8ANZ1"/>
<dbReference type="EMBL" id="HBUE01036854">
    <property type="protein sequence ID" value="CAG6459081.1"/>
    <property type="molecule type" value="Transcribed_RNA"/>
</dbReference>
<evidence type="ECO:0000256" key="1">
    <source>
        <dbReference type="SAM" id="MobiDB-lite"/>
    </source>
</evidence>
<feature type="compositionally biased region" description="Low complexity" evidence="1">
    <location>
        <begin position="83"/>
        <end position="95"/>
    </location>
</feature>
<dbReference type="EMBL" id="HBUE01252028">
    <property type="protein sequence ID" value="CAG6554739.1"/>
    <property type="molecule type" value="Transcribed_RNA"/>
</dbReference>
<reference evidence="2" key="1">
    <citation type="submission" date="2021-05" db="EMBL/GenBank/DDBJ databases">
        <authorList>
            <person name="Alioto T."/>
            <person name="Alioto T."/>
            <person name="Gomez Garrido J."/>
        </authorList>
    </citation>
    <scope>NUCLEOTIDE SEQUENCE</scope>
</reference>
<name>A0A8D8ANZ1_CULPI</name>
<proteinExistence type="predicted"/>
<dbReference type="EMBL" id="HBUE01147103">
    <property type="protein sequence ID" value="CAG6503486.1"/>
    <property type="molecule type" value="Transcribed_RNA"/>
</dbReference>
<protein>
    <submittedName>
        <fullName evidence="2">(northern house mosquito) hypothetical protein</fullName>
    </submittedName>
</protein>
<evidence type="ECO:0000313" key="2">
    <source>
        <dbReference type="EMBL" id="CAG6459085.1"/>
    </source>
</evidence>
<dbReference type="EMBL" id="HBUE01036857">
    <property type="protein sequence ID" value="CAG6459087.1"/>
    <property type="molecule type" value="Transcribed_RNA"/>
</dbReference>
<feature type="compositionally biased region" description="Basic residues" evidence="1">
    <location>
        <begin position="27"/>
        <end position="51"/>
    </location>
</feature>
<dbReference type="EMBL" id="HBUE01036853">
    <property type="protein sequence ID" value="CAG6459079.1"/>
    <property type="molecule type" value="Transcribed_RNA"/>
</dbReference>
<dbReference type="EMBL" id="HBUE01036859">
    <property type="protein sequence ID" value="CAG6459091.1"/>
    <property type="molecule type" value="Transcribed_RNA"/>
</dbReference>
<dbReference type="EMBL" id="HBUE01036855">
    <property type="protein sequence ID" value="CAG6459083.1"/>
    <property type="molecule type" value="Transcribed_RNA"/>
</dbReference>
<sequence length="133" mass="14433">MAAAEAAAVATGDAATATETAAEAPPRRRRPHPSQRPRKPSPIRRSQRRWARPPNGSRRSWPKSHWIHRQTAVPVPRGTTCTSGSPPSWGRPGPSTRAACSSWTSTSRPSIRSNPPRSHSERGYITAISTARA</sequence>
<dbReference type="EMBL" id="HBUE01036858">
    <property type="protein sequence ID" value="CAG6459089.1"/>
    <property type="molecule type" value="Transcribed_RNA"/>
</dbReference>
<dbReference type="EMBL" id="HBUE01147101">
    <property type="protein sequence ID" value="CAG6503482.1"/>
    <property type="molecule type" value="Transcribed_RNA"/>
</dbReference>
<dbReference type="EMBL" id="HBUE01036856">
    <property type="protein sequence ID" value="CAG6459085.1"/>
    <property type="molecule type" value="Transcribed_RNA"/>
</dbReference>
<accession>A0A8D8ANZ1</accession>
<feature type="compositionally biased region" description="Low complexity" evidence="1">
    <location>
        <begin position="1"/>
        <end position="24"/>
    </location>
</feature>
<feature type="region of interest" description="Disordered" evidence="1">
    <location>
        <begin position="1"/>
        <end position="133"/>
    </location>
</feature>